<proteinExistence type="predicted"/>
<gene>
    <name evidence="1" type="ORF">KDL28_10775</name>
</gene>
<evidence type="ECO:0000313" key="2">
    <source>
        <dbReference type="Proteomes" id="UP001165283"/>
    </source>
</evidence>
<dbReference type="Proteomes" id="UP001165283">
    <property type="component" value="Unassembled WGS sequence"/>
</dbReference>
<dbReference type="EMBL" id="JAGSOV010000023">
    <property type="protein sequence ID" value="MCO1655537.1"/>
    <property type="molecule type" value="Genomic_DNA"/>
</dbReference>
<name>A0ABT0ZXR8_9PSEU</name>
<evidence type="ECO:0000313" key="1">
    <source>
        <dbReference type="EMBL" id="MCO1655537.1"/>
    </source>
</evidence>
<reference evidence="1" key="1">
    <citation type="submission" date="2021-04" db="EMBL/GenBank/DDBJ databases">
        <title>Pseudonocardia sp. nov., isolated from sandy soil of mangrove forest.</title>
        <authorList>
            <person name="Zan Z."/>
            <person name="Huang R."/>
            <person name="Liu W."/>
        </authorList>
    </citation>
    <scope>NUCLEOTIDE SEQUENCE</scope>
    <source>
        <strain evidence="1">S2-4</strain>
    </source>
</reference>
<organism evidence="1 2">
    <name type="scientific">Pseudonocardia humida</name>
    <dbReference type="NCBI Taxonomy" id="2800819"/>
    <lineage>
        <taxon>Bacteria</taxon>
        <taxon>Bacillati</taxon>
        <taxon>Actinomycetota</taxon>
        <taxon>Actinomycetes</taxon>
        <taxon>Pseudonocardiales</taxon>
        <taxon>Pseudonocardiaceae</taxon>
        <taxon>Pseudonocardia</taxon>
    </lineage>
</organism>
<accession>A0ABT0ZXR8</accession>
<sequence length="79" mass="8491">MTEPTEPSRPDSGAIFRAFAALLSGDPPTWRRLIQEHVPTESGHCAAPLCGRPGYGTPDYVPHPCGARAVADAARELHR</sequence>
<protein>
    <submittedName>
        <fullName evidence="1">Uncharacterized protein</fullName>
    </submittedName>
</protein>
<comment type="caution">
    <text evidence="1">The sequence shown here is derived from an EMBL/GenBank/DDBJ whole genome shotgun (WGS) entry which is preliminary data.</text>
</comment>
<dbReference type="RefSeq" id="WP_252437402.1">
    <property type="nucleotide sequence ID" value="NZ_JAGSOV010000023.1"/>
</dbReference>
<keyword evidence="2" id="KW-1185">Reference proteome</keyword>